<keyword evidence="13" id="KW-1185">Reference proteome</keyword>
<dbReference type="PATRIC" id="fig|908627.4.peg.4229"/>
<evidence type="ECO:0000256" key="5">
    <source>
        <dbReference type="ARBA" id="ARBA00023015"/>
    </source>
</evidence>
<dbReference type="GO" id="GO:0005829">
    <property type="term" value="C:cytosol"/>
    <property type="evidence" value="ECO:0007669"/>
    <property type="project" value="TreeGrafter"/>
</dbReference>
<organism evidence="12 13">
    <name type="scientific">Caballeronia mineralivorans PML1(12)</name>
    <dbReference type="NCBI Taxonomy" id="908627"/>
    <lineage>
        <taxon>Bacteria</taxon>
        <taxon>Pseudomonadati</taxon>
        <taxon>Pseudomonadota</taxon>
        <taxon>Betaproteobacteria</taxon>
        <taxon>Burkholderiales</taxon>
        <taxon>Burkholderiaceae</taxon>
        <taxon>Caballeronia</taxon>
    </lineage>
</organism>
<dbReference type="SMART" id="SM00862">
    <property type="entry name" value="Trans_reg_C"/>
    <property type="match status" value="1"/>
</dbReference>
<keyword evidence="5" id="KW-0805">Transcription regulation</keyword>
<keyword evidence="4" id="KW-0902">Two-component regulatory system</keyword>
<proteinExistence type="predicted"/>
<dbReference type="Gene3D" id="3.40.50.2300">
    <property type="match status" value="1"/>
</dbReference>
<comment type="subcellular location">
    <subcellularLocation>
        <location evidence="1">Cytoplasm</location>
    </subcellularLocation>
</comment>
<dbReference type="Pfam" id="PF00072">
    <property type="entry name" value="Response_reg"/>
    <property type="match status" value="1"/>
</dbReference>
<keyword evidence="6 9" id="KW-0238">DNA-binding</keyword>
<evidence type="ECO:0000313" key="12">
    <source>
        <dbReference type="EMBL" id="KLU24602.1"/>
    </source>
</evidence>
<dbReference type="EMBL" id="AEJF01000121">
    <property type="protein sequence ID" value="KLU24602.1"/>
    <property type="molecule type" value="Genomic_DNA"/>
</dbReference>
<evidence type="ECO:0000256" key="4">
    <source>
        <dbReference type="ARBA" id="ARBA00023012"/>
    </source>
</evidence>
<dbReference type="PANTHER" id="PTHR48111">
    <property type="entry name" value="REGULATOR OF RPOS"/>
    <property type="match status" value="1"/>
</dbReference>
<dbReference type="GO" id="GO:0000156">
    <property type="term" value="F:phosphorelay response regulator activity"/>
    <property type="evidence" value="ECO:0007669"/>
    <property type="project" value="TreeGrafter"/>
</dbReference>
<dbReference type="InterPro" id="IPR016032">
    <property type="entry name" value="Sig_transdc_resp-reg_C-effctor"/>
</dbReference>
<comment type="caution">
    <text evidence="12">The sequence shown here is derived from an EMBL/GenBank/DDBJ whole genome shotgun (WGS) entry which is preliminary data.</text>
</comment>
<dbReference type="InterPro" id="IPR036388">
    <property type="entry name" value="WH-like_DNA-bd_sf"/>
</dbReference>
<dbReference type="OrthoDB" id="9802426at2"/>
<evidence type="ECO:0000256" key="6">
    <source>
        <dbReference type="ARBA" id="ARBA00023125"/>
    </source>
</evidence>
<dbReference type="RefSeq" id="WP_047848211.1">
    <property type="nucleotide sequence ID" value="NZ_AEJF01000121.1"/>
</dbReference>
<dbReference type="SUPFAM" id="SSF52172">
    <property type="entry name" value="CheY-like"/>
    <property type="match status" value="1"/>
</dbReference>
<dbReference type="InterPro" id="IPR039420">
    <property type="entry name" value="WalR-like"/>
</dbReference>
<dbReference type="PROSITE" id="PS51755">
    <property type="entry name" value="OMPR_PHOB"/>
    <property type="match status" value="1"/>
</dbReference>
<feature type="DNA-binding region" description="OmpR/PhoB-type" evidence="9">
    <location>
        <begin position="123"/>
        <end position="217"/>
    </location>
</feature>
<keyword evidence="7" id="KW-0804">Transcription</keyword>
<evidence type="ECO:0000256" key="1">
    <source>
        <dbReference type="ARBA" id="ARBA00004496"/>
    </source>
</evidence>
<evidence type="ECO:0000256" key="8">
    <source>
        <dbReference type="PROSITE-ProRule" id="PRU00169"/>
    </source>
</evidence>
<reference evidence="12 13" key="1">
    <citation type="journal article" date="2015" name="Genome Announc.">
        <title>Draft Genome Sequence of Burkholderia sp. Strain PML1(12), an Ectomycorrhizosphere-Inhabiting Bacterium with Effective Mineral-Weathering Ability.</title>
        <authorList>
            <person name="Uroz S."/>
            <person name="Oger P."/>
        </authorList>
    </citation>
    <scope>NUCLEOTIDE SEQUENCE [LARGE SCALE GENOMIC DNA]</scope>
    <source>
        <strain evidence="13">PML1(12)</strain>
    </source>
</reference>
<evidence type="ECO:0008006" key="14">
    <source>
        <dbReference type="Google" id="ProtNLM"/>
    </source>
</evidence>
<evidence type="ECO:0000313" key="13">
    <source>
        <dbReference type="Proteomes" id="UP000035963"/>
    </source>
</evidence>
<keyword evidence="2" id="KW-0963">Cytoplasm</keyword>
<dbReference type="CDD" id="cd00383">
    <property type="entry name" value="trans_reg_C"/>
    <property type="match status" value="1"/>
</dbReference>
<dbReference type="PANTHER" id="PTHR48111:SF35">
    <property type="entry name" value="TRANSCRIPTIONAL REGULATORY PROTEIN QSEB"/>
    <property type="match status" value="1"/>
</dbReference>
<dbReference type="InterPro" id="IPR001867">
    <property type="entry name" value="OmpR/PhoB-type_DNA-bd"/>
</dbReference>
<evidence type="ECO:0000256" key="7">
    <source>
        <dbReference type="ARBA" id="ARBA00023163"/>
    </source>
</evidence>
<dbReference type="Proteomes" id="UP000035963">
    <property type="component" value="Unassembled WGS sequence"/>
</dbReference>
<dbReference type="InterPro" id="IPR001789">
    <property type="entry name" value="Sig_transdc_resp-reg_receiver"/>
</dbReference>
<evidence type="ECO:0000256" key="9">
    <source>
        <dbReference type="PROSITE-ProRule" id="PRU01091"/>
    </source>
</evidence>
<dbReference type="GO" id="GO:0032993">
    <property type="term" value="C:protein-DNA complex"/>
    <property type="evidence" value="ECO:0007669"/>
    <property type="project" value="TreeGrafter"/>
</dbReference>
<evidence type="ECO:0000259" key="11">
    <source>
        <dbReference type="PROSITE" id="PS51755"/>
    </source>
</evidence>
<dbReference type="Pfam" id="PF00486">
    <property type="entry name" value="Trans_reg_C"/>
    <property type="match status" value="1"/>
</dbReference>
<dbReference type="InterPro" id="IPR011006">
    <property type="entry name" value="CheY-like_superfamily"/>
</dbReference>
<keyword evidence="3 8" id="KW-0597">Phosphoprotein</keyword>
<evidence type="ECO:0000256" key="2">
    <source>
        <dbReference type="ARBA" id="ARBA00022490"/>
    </source>
</evidence>
<dbReference type="SUPFAM" id="SSF46894">
    <property type="entry name" value="C-terminal effector domain of the bipartite response regulators"/>
    <property type="match status" value="1"/>
</dbReference>
<gene>
    <name evidence="12" type="ORF">EOS_18895</name>
</gene>
<dbReference type="Gene3D" id="1.10.10.10">
    <property type="entry name" value="Winged helix-like DNA-binding domain superfamily/Winged helix DNA-binding domain"/>
    <property type="match status" value="1"/>
</dbReference>
<evidence type="ECO:0000256" key="3">
    <source>
        <dbReference type="ARBA" id="ARBA00022553"/>
    </source>
</evidence>
<dbReference type="GO" id="GO:0006355">
    <property type="term" value="P:regulation of DNA-templated transcription"/>
    <property type="evidence" value="ECO:0007669"/>
    <property type="project" value="InterPro"/>
</dbReference>
<evidence type="ECO:0000259" key="10">
    <source>
        <dbReference type="PROSITE" id="PS50110"/>
    </source>
</evidence>
<name>A0A0J1CVI8_9BURK</name>
<protein>
    <recommendedName>
        <fullName evidence="14">Transcriptional regulator</fullName>
    </recommendedName>
</protein>
<dbReference type="SMART" id="SM00448">
    <property type="entry name" value="REC"/>
    <property type="match status" value="1"/>
</dbReference>
<feature type="domain" description="Response regulatory" evidence="10">
    <location>
        <begin position="1"/>
        <end position="115"/>
    </location>
</feature>
<sequence>MRVLLMDAGELDTDVSVSLRREGYLVDCVQGREAARRAFGCAHYDLVIVDVCHDRREGIVALTQYRRLGGEAPVILVTEAEAIEDALVGLDAGANDYLCKPLVMGQLSMRIQTWLRRHRIGRTPVYTHGLLELDPAARSASKNGVGIHLSPREFTLLQALLEEPNRVFSRTELEQRLYKRGESIRSKAVEVHVHYLRQKLGNDEIITIRGNGYRLKMLA</sequence>
<feature type="domain" description="OmpR/PhoB-type" evidence="11">
    <location>
        <begin position="123"/>
        <end position="217"/>
    </location>
</feature>
<dbReference type="GO" id="GO:0000976">
    <property type="term" value="F:transcription cis-regulatory region binding"/>
    <property type="evidence" value="ECO:0007669"/>
    <property type="project" value="TreeGrafter"/>
</dbReference>
<dbReference type="AlphaFoldDB" id="A0A0J1CVI8"/>
<feature type="modified residue" description="4-aspartylphosphate" evidence="8">
    <location>
        <position position="50"/>
    </location>
</feature>
<dbReference type="PROSITE" id="PS50110">
    <property type="entry name" value="RESPONSE_REGULATORY"/>
    <property type="match status" value="1"/>
</dbReference>
<accession>A0A0J1CVI8</accession>